<protein>
    <submittedName>
        <fullName evidence="1">Uncharacterized protein</fullName>
    </submittedName>
</protein>
<accession>A0A8S1ING3</accession>
<name>A0A8S1ING3_9CHLO</name>
<sequence length="157" mass="16387">MKPWEVGQQCGNGYCHEGYKCANVATKVCPEGVKCGNQLCDPGYKCLEEDNCKDVPYTTPVCADEEVGVCYKPPGYSAPATASAKAVAVSNGGSAHASAKAVAKSGSPGYGPPKPACKTIWKCKDVPCGDGYCEAGTACHVEVIPCRPHKEHDDGDD</sequence>
<keyword evidence="2" id="KW-1185">Reference proteome</keyword>
<dbReference type="EMBL" id="CAJHUC010000454">
    <property type="protein sequence ID" value="CAD7696285.1"/>
    <property type="molecule type" value="Genomic_DNA"/>
</dbReference>
<comment type="caution">
    <text evidence="1">The sequence shown here is derived from an EMBL/GenBank/DDBJ whole genome shotgun (WGS) entry which is preliminary data.</text>
</comment>
<organism evidence="1 2">
    <name type="scientific">Ostreobium quekettii</name>
    <dbReference type="NCBI Taxonomy" id="121088"/>
    <lineage>
        <taxon>Eukaryota</taxon>
        <taxon>Viridiplantae</taxon>
        <taxon>Chlorophyta</taxon>
        <taxon>core chlorophytes</taxon>
        <taxon>Ulvophyceae</taxon>
        <taxon>TCBD clade</taxon>
        <taxon>Bryopsidales</taxon>
        <taxon>Ostreobineae</taxon>
        <taxon>Ostreobiaceae</taxon>
        <taxon>Ostreobium</taxon>
    </lineage>
</organism>
<evidence type="ECO:0000313" key="2">
    <source>
        <dbReference type="Proteomes" id="UP000708148"/>
    </source>
</evidence>
<dbReference type="AlphaFoldDB" id="A0A8S1ING3"/>
<evidence type="ECO:0000313" key="1">
    <source>
        <dbReference type="EMBL" id="CAD7696285.1"/>
    </source>
</evidence>
<dbReference type="Proteomes" id="UP000708148">
    <property type="component" value="Unassembled WGS sequence"/>
</dbReference>
<reference evidence="1" key="1">
    <citation type="submission" date="2020-12" db="EMBL/GenBank/DDBJ databases">
        <authorList>
            <person name="Iha C."/>
        </authorList>
    </citation>
    <scope>NUCLEOTIDE SEQUENCE</scope>
</reference>
<gene>
    <name evidence="1" type="ORF">OSTQU699_LOCUS1646</name>
</gene>
<proteinExistence type="predicted"/>